<dbReference type="EMBL" id="BDDD01013327">
    <property type="protein sequence ID" value="GAV93017.1"/>
    <property type="molecule type" value="Genomic_DNA"/>
</dbReference>
<organism evidence="2 3">
    <name type="scientific">Cephalotus follicularis</name>
    <name type="common">Albany pitcher plant</name>
    <dbReference type="NCBI Taxonomy" id="3775"/>
    <lineage>
        <taxon>Eukaryota</taxon>
        <taxon>Viridiplantae</taxon>
        <taxon>Streptophyta</taxon>
        <taxon>Embryophyta</taxon>
        <taxon>Tracheophyta</taxon>
        <taxon>Spermatophyta</taxon>
        <taxon>Magnoliopsida</taxon>
        <taxon>eudicotyledons</taxon>
        <taxon>Gunneridae</taxon>
        <taxon>Pentapetalae</taxon>
        <taxon>rosids</taxon>
        <taxon>fabids</taxon>
        <taxon>Oxalidales</taxon>
        <taxon>Cephalotaceae</taxon>
        <taxon>Cephalotus</taxon>
    </lineage>
</organism>
<dbReference type="PANTHER" id="PTHR33116">
    <property type="entry name" value="REVERSE TRANSCRIPTASE ZINC-BINDING DOMAIN-CONTAINING PROTEIN-RELATED-RELATED"/>
    <property type="match status" value="1"/>
</dbReference>
<dbReference type="AlphaFoldDB" id="A0A1Q3DKH5"/>
<dbReference type="OrthoDB" id="1104042at2759"/>
<sequence>KRNILHRVSFIEGTLPVTYLGLPLMTKRLSKSDCNPLIERIVSRVNSWVCKALSFADRLQLVTAILISMQTYWCSTFLLPMSIIKECERVFRSFLWGGHGRGKVRWAEVCKPLKEGGLGVKDLKMWNKALILKQIWSVLMDQSLWAKWCHAYLLRKYNFWTAPTTGLLSWSWRQILLLRPLAKEHIIYRCGNGERFSLWYDPWLHGESVHALYGHRVIYDTGLDKLARVKSIIREGEWSWPQTSCDLIDIQQRVLNIPISSAPDSIHWHKVGEVFSTASAWQAIRRRSNVAPWHDVVWHPKRIPKHAFSLWLALRGAHRTTDKLLAMGIVQDAACAFHCGETESLEYLFFQCPYSANVWRDILSMCNVVRPIVSWPLEVQWMLTHAKGKEFHHTIRKLAFAATVYHLWIERNRRSFRNHFLPCQDIVHLVRQDVCGKLFNGNNSKRCEQEHSLCVNWGIPLDETM</sequence>
<reference evidence="3" key="1">
    <citation type="submission" date="2016-04" db="EMBL/GenBank/DDBJ databases">
        <title>Cephalotus genome sequencing.</title>
        <authorList>
            <person name="Fukushima K."/>
            <person name="Hasebe M."/>
            <person name="Fang X."/>
        </authorList>
    </citation>
    <scope>NUCLEOTIDE SEQUENCE [LARGE SCALE GENOMIC DNA]</scope>
    <source>
        <strain evidence="3">cv. St1</strain>
    </source>
</reference>
<dbReference type="STRING" id="3775.A0A1Q3DKH5"/>
<name>A0A1Q3DKH5_CEPFO</name>
<proteinExistence type="predicted"/>
<dbReference type="Pfam" id="PF13966">
    <property type="entry name" value="zf-RVT"/>
    <property type="match status" value="1"/>
</dbReference>
<feature type="non-terminal residue" evidence="2">
    <location>
        <position position="1"/>
    </location>
</feature>
<evidence type="ECO:0000313" key="2">
    <source>
        <dbReference type="EMBL" id="GAV93017.1"/>
    </source>
</evidence>
<dbReference type="Proteomes" id="UP000187406">
    <property type="component" value="Unassembled WGS sequence"/>
</dbReference>
<dbReference type="InParanoid" id="A0A1Q3DKH5"/>
<feature type="domain" description="Reverse transcriptase zinc-binding" evidence="1">
    <location>
        <begin position="275"/>
        <end position="359"/>
    </location>
</feature>
<dbReference type="InterPro" id="IPR026960">
    <property type="entry name" value="RVT-Znf"/>
</dbReference>
<evidence type="ECO:0000259" key="1">
    <source>
        <dbReference type="Pfam" id="PF13966"/>
    </source>
</evidence>
<gene>
    <name evidence="2" type="ORF">CFOL_v3_36395</name>
</gene>
<keyword evidence="3" id="KW-1185">Reference proteome</keyword>
<evidence type="ECO:0000313" key="3">
    <source>
        <dbReference type="Proteomes" id="UP000187406"/>
    </source>
</evidence>
<accession>A0A1Q3DKH5</accession>
<dbReference type="PANTHER" id="PTHR33116:SF76">
    <property type="entry name" value="DUF4283 DOMAIN-CONTAINING PROTEIN"/>
    <property type="match status" value="1"/>
</dbReference>
<protein>
    <submittedName>
        <fullName evidence="2">Zf-RVT domain-containing protein</fullName>
    </submittedName>
</protein>
<comment type="caution">
    <text evidence="2">The sequence shown here is derived from an EMBL/GenBank/DDBJ whole genome shotgun (WGS) entry which is preliminary data.</text>
</comment>